<proteinExistence type="predicted"/>
<dbReference type="Proteomes" id="UP000054695">
    <property type="component" value="Unassembled WGS sequence"/>
</dbReference>
<evidence type="ECO:0000313" key="4">
    <source>
        <dbReference type="EMBL" id="KTC75691.1"/>
    </source>
</evidence>
<dbReference type="PROSITE" id="PS50893">
    <property type="entry name" value="ABC_TRANSPORTER_2"/>
    <property type="match status" value="1"/>
</dbReference>
<evidence type="ECO:0000256" key="2">
    <source>
        <dbReference type="ARBA" id="ARBA00022840"/>
    </source>
</evidence>
<accession>A0A0W0RXC0</accession>
<dbReference type="SUPFAM" id="SSF52540">
    <property type="entry name" value="P-loop containing nucleoside triphosphate hydrolases"/>
    <property type="match status" value="1"/>
</dbReference>
<protein>
    <submittedName>
        <fullName evidence="4">ABC transporter ATP-binding protein</fullName>
    </submittedName>
</protein>
<dbReference type="Pfam" id="PF00005">
    <property type="entry name" value="ABC_tran"/>
    <property type="match status" value="1"/>
</dbReference>
<dbReference type="PATRIC" id="fig|447.4.peg.855"/>
<evidence type="ECO:0000313" key="5">
    <source>
        <dbReference type="Proteomes" id="UP000054695"/>
    </source>
</evidence>
<comment type="caution">
    <text evidence="4">The sequence shown here is derived from an EMBL/GenBank/DDBJ whole genome shotgun (WGS) entry which is preliminary data.</text>
</comment>
<dbReference type="EMBL" id="LNXU01000008">
    <property type="protein sequence ID" value="KTC75691.1"/>
    <property type="molecule type" value="Genomic_DNA"/>
</dbReference>
<dbReference type="PANTHER" id="PTHR43038:SF3">
    <property type="entry name" value="ABC TRANSPORTER G FAMILY MEMBER 20 ISOFORM X1"/>
    <property type="match status" value="1"/>
</dbReference>
<organism evidence="4 5">
    <name type="scientific">Legionella bozemanae</name>
    <name type="common">Fluoribacter bozemanae</name>
    <dbReference type="NCBI Taxonomy" id="447"/>
    <lineage>
        <taxon>Bacteria</taxon>
        <taxon>Pseudomonadati</taxon>
        <taxon>Pseudomonadota</taxon>
        <taxon>Gammaproteobacteria</taxon>
        <taxon>Legionellales</taxon>
        <taxon>Legionellaceae</taxon>
        <taxon>Legionella</taxon>
    </lineage>
</organism>
<dbReference type="SMART" id="SM00382">
    <property type="entry name" value="AAA"/>
    <property type="match status" value="1"/>
</dbReference>
<dbReference type="InterPro" id="IPR003593">
    <property type="entry name" value="AAA+_ATPase"/>
</dbReference>
<name>A0A0W0RXC0_LEGBO</name>
<dbReference type="CDD" id="cd03230">
    <property type="entry name" value="ABC_DR_subfamily_A"/>
    <property type="match status" value="1"/>
</dbReference>
<dbReference type="PANTHER" id="PTHR43038">
    <property type="entry name" value="ATP-BINDING CASSETTE, SUB-FAMILY H, MEMBER 1"/>
    <property type="match status" value="1"/>
</dbReference>
<keyword evidence="1" id="KW-0547">Nucleotide-binding</keyword>
<keyword evidence="5" id="KW-1185">Reference proteome</keyword>
<sequence length="300" mass="33802">MSDFAIDVKKLTKKFDEKVAVDHISLQVEKGSIFGFLGSNGSGKTTTIRMICGLLTPTDGEGNCLGYDIKTQSDEIKKHIGYMPQKFSFYTGLTAYENLRFTADIFQVKNPAQAIKNIIKDLGLEDYQKIQAGNLSGGWKQRLALACSLLHKPQLLFLDEPTAGVDPKARKEFWDYLHKISSRDGTTILVTTHYMDEAEKCTDLAYINLGKLLYTGSTKDLIPQSKVKAYLLEVDRKEQNSLMEKIHDAHPKLLASIVNNELRISSRDEQLLKKVIQENSDRSSKEVTPSFEEVFIGLMR</sequence>
<dbReference type="STRING" id="447.Lboz_0791"/>
<evidence type="ECO:0000259" key="3">
    <source>
        <dbReference type="PROSITE" id="PS50893"/>
    </source>
</evidence>
<dbReference type="GO" id="GO:0016887">
    <property type="term" value="F:ATP hydrolysis activity"/>
    <property type="evidence" value="ECO:0007669"/>
    <property type="project" value="InterPro"/>
</dbReference>
<evidence type="ECO:0000256" key="1">
    <source>
        <dbReference type="ARBA" id="ARBA00022741"/>
    </source>
</evidence>
<dbReference type="OrthoDB" id="9805029at2"/>
<dbReference type="RefSeq" id="WP_058458482.1">
    <property type="nucleotide sequence ID" value="NZ_CAAAIY010000028.1"/>
</dbReference>
<dbReference type="Gene3D" id="3.40.50.300">
    <property type="entry name" value="P-loop containing nucleotide triphosphate hydrolases"/>
    <property type="match status" value="1"/>
</dbReference>
<dbReference type="PROSITE" id="PS00211">
    <property type="entry name" value="ABC_TRANSPORTER_1"/>
    <property type="match status" value="1"/>
</dbReference>
<dbReference type="InterPro" id="IPR003439">
    <property type="entry name" value="ABC_transporter-like_ATP-bd"/>
</dbReference>
<dbReference type="GO" id="GO:0005524">
    <property type="term" value="F:ATP binding"/>
    <property type="evidence" value="ECO:0007669"/>
    <property type="project" value="UniProtKB-KW"/>
</dbReference>
<gene>
    <name evidence="4" type="ORF">Lboz_0791</name>
</gene>
<reference evidence="4 5" key="1">
    <citation type="submission" date="2015-11" db="EMBL/GenBank/DDBJ databases">
        <title>Genomic analysis of 38 Legionella species identifies large and diverse effector repertoires.</title>
        <authorList>
            <person name="Burstein D."/>
            <person name="Amaro F."/>
            <person name="Zusman T."/>
            <person name="Lifshitz Z."/>
            <person name="Cohen O."/>
            <person name="Gilbert J.A."/>
            <person name="Pupko T."/>
            <person name="Shuman H.A."/>
            <person name="Segal G."/>
        </authorList>
    </citation>
    <scope>NUCLEOTIDE SEQUENCE [LARGE SCALE GENOMIC DNA]</scope>
    <source>
        <strain evidence="4 5">WIGA</strain>
    </source>
</reference>
<keyword evidence="2 4" id="KW-0067">ATP-binding</keyword>
<feature type="domain" description="ABC transporter" evidence="3">
    <location>
        <begin position="6"/>
        <end position="234"/>
    </location>
</feature>
<dbReference type="InterPro" id="IPR027417">
    <property type="entry name" value="P-loop_NTPase"/>
</dbReference>
<dbReference type="AlphaFoldDB" id="A0A0W0RXC0"/>
<dbReference type="InterPro" id="IPR017871">
    <property type="entry name" value="ABC_transporter-like_CS"/>
</dbReference>